<evidence type="ECO:0000256" key="3">
    <source>
        <dbReference type="ARBA" id="ARBA00022989"/>
    </source>
</evidence>
<feature type="coiled-coil region" evidence="6">
    <location>
        <begin position="236"/>
        <end position="263"/>
    </location>
</feature>
<dbReference type="Pfam" id="PF14529">
    <property type="entry name" value="Exo_endo_phos_2"/>
    <property type="match status" value="1"/>
</dbReference>
<feature type="transmembrane region" description="Helical" evidence="8">
    <location>
        <begin position="1256"/>
        <end position="1276"/>
    </location>
</feature>
<feature type="transmembrane region" description="Helical" evidence="8">
    <location>
        <begin position="1150"/>
        <end position="1171"/>
    </location>
</feature>
<evidence type="ECO:0000256" key="4">
    <source>
        <dbReference type="ARBA" id="ARBA00023065"/>
    </source>
</evidence>
<feature type="region of interest" description="Disordered" evidence="7">
    <location>
        <begin position="494"/>
        <end position="564"/>
    </location>
</feature>
<keyword evidence="4" id="KW-0406">Ion transport</keyword>
<gene>
    <name evidence="10" type="ORF">PAPOLLO_LOCUS14315</name>
</gene>
<feature type="transmembrane region" description="Helical" evidence="8">
    <location>
        <begin position="1297"/>
        <end position="1316"/>
    </location>
</feature>
<dbReference type="GO" id="GO:0042383">
    <property type="term" value="C:sarcolemma"/>
    <property type="evidence" value="ECO:0007669"/>
    <property type="project" value="TreeGrafter"/>
</dbReference>
<evidence type="ECO:0000256" key="2">
    <source>
        <dbReference type="ARBA" id="ARBA00022692"/>
    </source>
</evidence>
<keyword evidence="11" id="KW-1185">Reference proteome</keyword>
<dbReference type="PANTHER" id="PTHR11878">
    <property type="entry name" value="SODIUM/CALCIUM EXCHANGER"/>
    <property type="match status" value="1"/>
</dbReference>
<dbReference type="PANTHER" id="PTHR11878:SF65">
    <property type="entry name" value="NA_CA-EXCHANGE PROTEIN, ISOFORM G"/>
    <property type="match status" value="1"/>
</dbReference>
<dbReference type="GO" id="GO:0030424">
    <property type="term" value="C:axon"/>
    <property type="evidence" value="ECO:0007669"/>
    <property type="project" value="TreeGrafter"/>
</dbReference>
<proteinExistence type="predicted"/>
<evidence type="ECO:0000313" key="11">
    <source>
        <dbReference type="Proteomes" id="UP000691718"/>
    </source>
</evidence>
<keyword evidence="5 8" id="KW-0472">Membrane</keyword>
<keyword evidence="4" id="KW-0813">Transport</keyword>
<feature type="domain" description="CCHC-type" evidence="9">
    <location>
        <begin position="1662"/>
        <end position="1678"/>
    </location>
</feature>
<reference evidence="10" key="1">
    <citation type="submission" date="2021-04" db="EMBL/GenBank/DDBJ databases">
        <authorList>
            <person name="Tunstrom K."/>
        </authorList>
    </citation>
    <scope>NUCLEOTIDE SEQUENCE</scope>
</reference>
<feature type="coiled-coil region" evidence="6">
    <location>
        <begin position="827"/>
        <end position="854"/>
    </location>
</feature>
<dbReference type="Pfam" id="PF01699">
    <property type="entry name" value="Na_Ca_ex"/>
    <property type="match status" value="1"/>
</dbReference>
<dbReference type="SMART" id="SM00343">
    <property type="entry name" value="ZnF_C2HC"/>
    <property type="match status" value="2"/>
</dbReference>
<sequence>MHRLFAELEPSLIVTEQNLADRVRYILRSNIFDVAELERLRREAVPSSDENATAEDAAPQMVEQPANVDAAVNTPVVVDSNDDGTVAQELELEHMRSILEEAIVETRSTPLENRPRLPRIALSKRNRAVVRALNPMLVTYLEASRDLCETDSILFGAALAVCRIIGAKVSTAGRATGHSSAIPAWRRRIEERIAKARALIGRLICFRSGNNRPRIVRTVRMAFAGTNVSLSQPHITQKLTERIDDLKQRIAAWGKRIRRYTERSTRFNQNRLFQSDQKRLYESLERPMVSGTGPAPDQADTVAFWRGLWSEPVNHSEGPWTEVVASQCAGITPMDPVIITPDDVAEAVRRAPNWKSPGLDGLHHYWLKGFMVCHSVLARQFQEALNQKSLPSLFTTGITHLVPKDQGTTDPSKYRPITELTTPSPADVTVTVCDKTTTSAQSVSALPRGVSAVPRQNCGCKGPFVHMTEPRNGAGLGRLPLFGAHKWMMVQRGTRIGPLPGGRRGASGAGAGRGSMRAASRARGAVRSPSSPPHPSSPPEGLVSAGSSRTQQAAPAAGGARRMRWSQTMNANALRAYFRAKGEETGCLAYRARMHRFFAELEPSLSVTEQNLADRVRYILRSNIFGDAELERLRREAVPSSDGNATAGNAAPLIAQQTANVDAAVNIPFVVDSDDDGIVPHELEKMRSILEESMLETRSLPLENRPRLPRIPLSKRNRAVVRALNPMLVTYLEASRDLCETDSILFGAALAVCRIIGAKLPMAGRATQQGSAIPAWRKRIEDRIAKARALIGRLTSFRSGNIRPRVVRTVRMAFAGTNISLSQPDITQKLTERIDDLKQKIAAWGKRIRRFSERSRRFNQNRLFQSDQKRLYKSLERPEVCGAGPGPDQADTVAFWRGLWSEPVNHSEGPWMEVVASRSASVTPMDPVTITPEDVAEAVRRAPNWKSPGLDGLHHYWLKGFVVCHAVLARQYQEALDQKSLPSLFTTGITHLVPKDQDTTDPSKYRPITKFIPLHIIEEDSYEKDVLFYVNLGDPELMGAEHLVTLPEDEAVVAMMGLPRAGEITRAQLRVKESKEFKNTVDKLVQRANASIIIGTSSWKEQFTEAITASSGSDDPDEPTSWSDYVLHIITLFWKIIFAFVPPTDIGGGYVCFVVSIICIGLVTAVIGDVASHFGCTLGIKDSVTAIVFVALGTSIPDTFASKVAAIQDKTADASVGNVTGSNAVNVFLGIGVAWTVAAIVHWTRNEKFHVEPGNLAFSVTMFCSEAALVVIVLILRRRKSIGGELGGPRCMKVTTAIFFFSLWLIYLILSGLEAYDVIQARWPLLLLRIILVKPLPPSYGEITNIDTFVTTIQKLSDCITKAVSDGKSVTAAKKRLINLAAEEIRRCGHKLTSMSTVLAPANNPPSQSNMNSDLKADIVACVRSEMAKLKGQITTQLQQQARPASYAQAAATSSWPGSLPSVTTMPPAHGTSNNKPAIVVTPKVTPKSRQEAIEAFKKSISYRTANYAIARVQAVSNHKLRVEFDTTEQRNDTLQKLKSSEHVSVEPAKGLRPMIILKGISKDIPAEEIAGIVRGQNPELKEAFIEDDDMRLRFRRSNKNPGLYNAVFLVAPKLFRKFIEKGKISVDYQRLHISEFSPFLQCHRCLQFGHIKKYCTAATSQCSHCSSKEHTGEKCPDKGKQGGYQIALLSEPYVGLGNEVRPTQGLNIHQFGGKGRVKACILTKPGCGQVIGMSQYSNSNLCVIQFTSGGHKIHIASAYIEPNSDENNTLEHIDNFLKISRCPNTIIGGDFNGWHHLWGSKTNNPRGCAVVELAHANDLFVCNVGTSPTFETVTHGRDRTSIIDLTLAHGHIFDRVVGWKVNLNACPSSQHNAVEY</sequence>
<comment type="caution">
    <text evidence="10">The sequence shown here is derived from an EMBL/GenBank/DDBJ whole genome shotgun (WGS) entry which is preliminary data.</text>
</comment>
<feature type="domain" description="CCHC-type" evidence="9">
    <location>
        <begin position="1642"/>
        <end position="1658"/>
    </location>
</feature>
<dbReference type="InterPro" id="IPR001878">
    <property type="entry name" value="Znf_CCHC"/>
</dbReference>
<dbReference type="EMBL" id="CAJQZP010000975">
    <property type="protein sequence ID" value="CAG5004052.1"/>
    <property type="molecule type" value="Genomic_DNA"/>
</dbReference>
<evidence type="ECO:0000256" key="8">
    <source>
        <dbReference type="SAM" id="Phobius"/>
    </source>
</evidence>
<accession>A0A8S3X5N5</accession>
<dbReference type="OrthoDB" id="6867203at2759"/>
<feature type="compositionally biased region" description="Gly residues" evidence="7">
    <location>
        <begin position="499"/>
        <end position="513"/>
    </location>
</feature>
<comment type="subcellular location">
    <subcellularLocation>
        <location evidence="1">Membrane</location>
        <topology evidence="1">Multi-pass membrane protein</topology>
    </subcellularLocation>
</comment>
<dbReference type="GO" id="GO:0003676">
    <property type="term" value="F:nucleic acid binding"/>
    <property type="evidence" value="ECO:0007669"/>
    <property type="project" value="InterPro"/>
</dbReference>
<evidence type="ECO:0000256" key="1">
    <source>
        <dbReference type="ARBA" id="ARBA00004141"/>
    </source>
</evidence>
<dbReference type="Proteomes" id="UP000691718">
    <property type="component" value="Unassembled WGS sequence"/>
</dbReference>
<protein>
    <submittedName>
        <fullName evidence="10">(apollo) hypothetical protein</fullName>
    </submittedName>
</protein>
<evidence type="ECO:0000256" key="6">
    <source>
        <dbReference type="SAM" id="Coils"/>
    </source>
</evidence>
<organism evidence="10 11">
    <name type="scientific">Parnassius apollo</name>
    <name type="common">Apollo butterfly</name>
    <name type="synonym">Papilio apollo</name>
    <dbReference type="NCBI Taxonomy" id="110799"/>
    <lineage>
        <taxon>Eukaryota</taxon>
        <taxon>Metazoa</taxon>
        <taxon>Ecdysozoa</taxon>
        <taxon>Arthropoda</taxon>
        <taxon>Hexapoda</taxon>
        <taxon>Insecta</taxon>
        <taxon>Pterygota</taxon>
        <taxon>Neoptera</taxon>
        <taxon>Endopterygota</taxon>
        <taxon>Lepidoptera</taxon>
        <taxon>Glossata</taxon>
        <taxon>Ditrysia</taxon>
        <taxon>Papilionoidea</taxon>
        <taxon>Papilionidae</taxon>
        <taxon>Parnassiinae</taxon>
        <taxon>Parnassini</taxon>
        <taxon>Parnassius</taxon>
        <taxon>Parnassius</taxon>
    </lineage>
</organism>
<dbReference type="InterPro" id="IPR004837">
    <property type="entry name" value="NaCa_Exmemb"/>
</dbReference>
<evidence type="ECO:0000256" key="7">
    <source>
        <dbReference type="SAM" id="MobiDB-lite"/>
    </source>
</evidence>
<evidence type="ECO:0000313" key="10">
    <source>
        <dbReference type="EMBL" id="CAG5004052.1"/>
    </source>
</evidence>
<dbReference type="GO" id="GO:0008270">
    <property type="term" value="F:zinc ion binding"/>
    <property type="evidence" value="ECO:0007669"/>
    <property type="project" value="InterPro"/>
</dbReference>
<keyword evidence="3 8" id="KW-1133">Transmembrane helix</keyword>
<dbReference type="GO" id="GO:0005432">
    <property type="term" value="F:calcium:sodium antiporter activity"/>
    <property type="evidence" value="ECO:0007669"/>
    <property type="project" value="TreeGrafter"/>
</dbReference>
<feature type="compositionally biased region" description="Low complexity" evidence="7">
    <location>
        <begin position="551"/>
        <end position="560"/>
    </location>
</feature>
<dbReference type="GO" id="GO:0098703">
    <property type="term" value="P:calcium ion import across plasma membrane"/>
    <property type="evidence" value="ECO:0007669"/>
    <property type="project" value="TreeGrafter"/>
</dbReference>
<dbReference type="GO" id="GO:0003824">
    <property type="term" value="F:catalytic activity"/>
    <property type="evidence" value="ECO:0007669"/>
    <property type="project" value="InterPro"/>
</dbReference>
<feature type="transmembrane region" description="Helical" evidence="8">
    <location>
        <begin position="1223"/>
        <end position="1244"/>
    </location>
</feature>
<keyword evidence="2 8" id="KW-0812">Transmembrane</keyword>
<dbReference type="GO" id="GO:0098794">
    <property type="term" value="C:postsynapse"/>
    <property type="evidence" value="ECO:0007669"/>
    <property type="project" value="TreeGrafter"/>
</dbReference>
<name>A0A8S3X5N5_PARAO</name>
<feature type="compositionally biased region" description="Low complexity" evidence="7">
    <location>
        <begin position="514"/>
        <end position="529"/>
    </location>
</feature>
<keyword evidence="6" id="KW-0175">Coiled coil</keyword>
<evidence type="ECO:0000256" key="5">
    <source>
        <dbReference type="ARBA" id="ARBA00023136"/>
    </source>
</evidence>
<evidence type="ECO:0000259" key="9">
    <source>
        <dbReference type="SMART" id="SM00343"/>
    </source>
</evidence>
<dbReference type="InterPro" id="IPR005135">
    <property type="entry name" value="Endo/exonuclease/phosphatase"/>
</dbReference>
<dbReference type="InterPro" id="IPR051171">
    <property type="entry name" value="CaCA"/>
</dbReference>